<protein>
    <recommendedName>
        <fullName evidence="4">Spore coat protein</fullName>
    </recommendedName>
</protein>
<dbReference type="Proteomes" id="UP001211894">
    <property type="component" value="Unassembled WGS sequence"/>
</dbReference>
<evidence type="ECO:0000256" key="1">
    <source>
        <dbReference type="SAM" id="MobiDB-lite"/>
    </source>
</evidence>
<organism evidence="2 3">
    <name type="scientific">Bacillus changyiensis</name>
    <dbReference type="NCBI Taxonomy" id="3004103"/>
    <lineage>
        <taxon>Bacteria</taxon>
        <taxon>Bacillati</taxon>
        <taxon>Bacillota</taxon>
        <taxon>Bacilli</taxon>
        <taxon>Bacillales</taxon>
        <taxon>Bacillaceae</taxon>
        <taxon>Bacillus</taxon>
    </lineage>
</organism>
<feature type="compositionally biased region" description="Basic and acidic residues" evidence="1">
    <location>
        <begin position="22"/>
        <end position="32"/>
    </location>
</feature>
<sequence length="76" mass="8617">MADEDFFSKMMFGGHSESQEDQSDKDAEKESESETEADYTHIMNQLGEIMDSIDKLTPTFKEIGSMVGSLKDKLFK</sequence>
<evidence type="ECO:0008006" key="4">
    <source>
        <dbReference type="Google" id="ProtNLM"/>
    </source>
</evidence>
<dbReference type="EMBL" id="JAQKAB010000003">
    <property type="protein sequence ID" value="MDA7026084.1"/>
    <property type="molecule type" value="Genomic_DNA"/>
</dbReference>
<comment type="caution">
    <text evidence="2">The sequence shown here is derived from an EMBL/GenBank/DDBJ whole genome shotgun (WGS) entry which is preliminary data.</text>
</comment>
<keyword evidence="3" id="KW-1185">Reference proteome</keyword>
<name>A0ABT4X2X6_9BACI</name>
<dbReference type="RefSeq" id="WP_271339938.1">
    <property type="nucleotide sequence ID" value="NZ_JAQKAB010000003.1"/>
</dbReference>
<proteinExistence type="predicted"/>
<evidence type="ECO:0000313" key="2">
    <source>
        <dbReference type="EMBL" id="MDA7026084.1"/>
    </source>
</evidence>
<feature type="region of interest" description="Disordered" evidence="1">
    <location>
        <begin position="1"/>
        <end position="40"/>
    </location>
</feature>
<gene>
    <name evidence="2" type="ORF">PJ311_05575</name>
</gene>
<reference evidence="2 3" key="1">
    <citation type="submission" date="2023-01" db="EMBL/GenBank/DDBJ databases">
        <title>Bacillus changyiensis sp. nov., isolated from a coastal deposit.</title>
        <authorList>
            <person name="Xiao G."/>
            <person name="Lai Q."/>
            <person name="Hu Z."/>
            <person name="Shao Z."/>
        </authorList>
    </citation>
    <scope>NUCLEOTIDE SEQUENCE [LARGE SCALE GENOMIC DNA]</scope>
    <source>
        <strain evidence="2 3">CLL-7-23</strain>
    </source>
</reference>
<evidence type="ECO:0000313" key="3">
    <source>
        <dbReference type="Proteomes" id="UP001211894"/>
    </source>
</evidence>
<accession>A0ABT4X2X6</accession>